<dbReference type="Pfam" id="PF11319">
    <property type="entry name" value="VasI"/>
    <property type="match status" value="1"/>
</dbReference>
<dbReference type="EMBL" id="SWJZ01000022">
    <property type="protein sequence ID" value="TKD21962.1"/>
    <property type="molecule type" value="Genomic_DNA"/>
</dbReference>
<evidence type="ECO:0000313" key="2">
    <source>
        <dbReference type="EMBL" id="TKD21962.1"/>
    </source>
</evidence>
<evidence type="ECO:0000313" key="3">
    <source>
        <dbReference type="Proteomes" id="UP000310597"/>
    </source>
</evidence>
<dbReference type="RefSeq" id="WP_136905659.1">
    <property type="nucleotide sequence ID" value="NZ_SWJZ01000022.1"/>
</dbReference>
<dbReference type="Proteomes" id="UP000310597">
    <property type="component" value="Unassembled WGS sequence"/>
</dbReference>
<keyword evidence="1" id="KW-0732">Signal</keyword>
<comment type="caution">
    <text evidence="2">The sequence shown here is derived from an EMBL/GenBank/DDBJ whole genome shotgun (WGS) entry which is preliminary data.</text>
</comment>
<dbReference type="InterPro" id="IPR017738">
    <property type="entry name" value="T6SS-assoc_VCA0118"/>
</dbReference>
<organism evidence="2 3">
    <name type="scientific">Rhodobacter capsulatus</name>
    <name type="common">Rhodopseudomonas capsulata</name>
    <dbReference type="NCBI Taxonomy" id="1061"/>
    <lineage>
        <taxon>Bacteria</taxon>
        <taxon>Pseudomonadati</taxon>
        <taxon>Pseudomonadota</taxon>
        <taxon>Alphaproteobacteria</taxon>
        <taxon>Rhodobacterales</taxon>
        <taxon>Rhodobacter group</taxon>
        <taxon>Rhodobacter</taxon>
    </lineage>
</organism>
<protein>
    <recommendedName>
        <fullName evidence="4">Type VI secretion system protein VasI</fullName>
    </recommendedName>
</protein>
<proteinExistence type="predicted"/>
<sequence>MKYKVTSRIFSVLTAYSFACSASYADDAELISEAKKCSALDGAGFRMTCYDSIFKGNGKALLPVPAPEATPEPQAQGTEGEEIIDLRTEVSPGAQWHYSEKRSELDGRKDVWLSNESINTHSNQIGTPEHATLWLRCQGNTTSVILSFNSYISDNQSVPYRFDEGSVQKIGMVTAAGGEGLGLWSGGKSIPFIKSIFGKSKLVISFNSYSSRNIEFSFDVSGLRDRIDNLAAACKWSP</sequence>
<name>A0A4V6WQX8_RHOCA</name>
<gene>
    <name evidence="2" type="ORF">FBT96_07355</name>
</gene>
<dbReference type="AlphaFoldDB" id="A0A4V6WQX8"/>
<evidence type="ECO:0008006" key="4">
    <source>
        <dbReference type="Google" id="ProtNLM"/>
    </source>
</evidence>
<accession>A0A4V6WQX8</accession>
<feature type="signal peptide" evidence="1">
    <location>
        <begin position="1"/>
        <end position="25"/>
    </location>
</feature>
<dbReference type="OrthoDB" id="7831428at2"/>
<evidence type="ECO:0000256" key="1">
    <source>
        <dbReference type="SAM" id="SignalP"/>
    </source>
</evidence>
<feature type="chain" id="PRO_5020487525" description="Type VI secretion system protein VasI" evidence="1">
    <location>
        <begin position="26"/>
        <end position="238"/>
    </location>
</feature>
<reference evidence="2 3" key="1">
    <citation type="submission" date="2019-04" db="EMBL/GenBank/DDBJ databases">
        <title>Draft Whole-Genome sequence of the purple photosynthetic bacterium Rhodobacter capsulatus SP108 with an indigenous class A beta-lactamase.</title>
        <authorList>
            <person name="Robertson S."/>
            <person name="Meyer T.E."/>
            <person name="Kyndt J.A."/>
        </authorList>
    </citation>
    <scope>NUCLEOTIDE SEQUENCE [LARGE SCALE GENOMIC DNA]</scope>
    <source>
        <strain evidence="2 3">SP108</strain>
    </source>
</reference>